<dbReference type="Proteomes" id="UP000298787">
    <property type="component" value="Chromosome 7"/>
</dbReference>
<dbReference type="AlphaFoldDB" id="A0A4V6ANQ4"/>
<dbReference type="EMBL" id="CM014084">
    <property type="protein sequence ID" value="TKS73742.1"/>
    <property type="molecule type" value="Genomic_DNA"/>
</dbReference>
<reference evidence="1 2" key="1">
    <citation type="submission" date="2019-01" db="EMBL/GenBank/DDBJ databases">
        <title>Genome Assembly of Collichthys lucidus.</title>
        <authorList>
            <person name="Cai M."/>
            <person name="Xiao S."/>
        </authorList>
    </citation>
    <scope>NUCLEOTIDE SEQUENCE [LARGE SCALE GENOMIC DNA]</scope>
    <source>
        <strain evidence="1">JT15FE1705JMU</strain>
        <tissue evidence="1">Muscle</tissue>
    </source>
</reference>
<evidence type="ECO:0000313" key="2">
    <source>
        <dbReference type="Proteomes" id="UP000298787"/>
    </source>
</evidence>
<keyword evidence="2" id="KW-1185">Reference proteome</keyword>
<proteinExistence type="predicted"/>
<sequence>MQMPEMWGRVKESGEATGWYRNPFHFSWSDADLIDSNGQQSPEERVWSQPTLLRKGFREAKRGIRSKPSIYQWDVRPPQQSSILVESAALSPISRRRVFEPQSKPRARTLVPS</sequence>
<organism evidence="1 2">
    <name type="scientific">Collichthys lucidus</name>
    <name type="common">Big head croaker</name>
    <name type="synonym">Sciaena lucida</name>
    <dbReference type="NCBI Taxonomy" id="240159"/>
    <lineage>
        <taxon>Eukaryota</taxon>
        <taxon>Metazoa</taxon>
        <taxon>Chordata</taxon>
        <taxon>Craniata</taxon>
        <taxon>Vertebrata</taxon>
        <taxon>Euteleostomi</taxon>
        <taxon>Actinopterygii</taxon>
        <taxon>Neopterygii</taxon>
        <taxon>Teleostei</taxon>
        <taxon>Neoteleostei</taxon>
        <taxon>Acanthomorphata</taxon>
        <taxon>Eupercaria</taxon>
        <taxon>Sciaenidae</taxon>
        <taxon>Collichthys</taxon>
    </lineage>
</organism>
<evidence type="ECO:0000313" key="1">
    <source>
        <dbReference type="EMBL" id="TKS73742.1"/>
    </source>
</evidence>
<accession>A0A4V6ANQ4</accession>
<protein>
    <submittedName>
        <fullName evidence="1">Uncharacterized protein</fullName>
    </submittedName>
</protein>
<gene>
    <name evidence="1" type="ORF">D9C73_007823</name>
</gene>
<name>A0A4V6ANQ4_COLLU</name>